<evidence type="ECO:0000313" key="1">
    <source>
        <dbReference type="EMBL" id="KAJ7726384.1"/>
    </source>
</evidence>
<protein>
    <recommendedName>
        <fullName evidence="3">F-box domain-containing protein</fullName>
    </recommendedName>
</protein>
<name>A0AAD7MP50_9AGAR</name>
<organism evidence="1 2">
    <name type="scientific">Mycena metata</name>
    <dbReference type="NCBI Taxonomy" id="1033252"/>
    <lineage>
        <taxon>Eukaryota</taxon>
        <taxon>Fungi</taxon>
        <taxon>Dikarya</taxon>
        <taxon>Basidiomycota</taxon>
        <taxon>Agaricomycotina</taxon>
        <taxon>Agaricomycetes</taxon>
        <taxon>Agaricomycetidae</taxon>
        <taxon>Agaricales</taxon>
        <taxon>Marasmiineae</taxon>
        <taxon>Mycenaceae</taxon>
        <taxon>Mycena</taxon>
    </lineage>
</organism>
<dbReference type="SUPFAM" id="SSF52058">
    <property type="entry name" value="L domain-like"/>
    <property type="match status" value="1"/>
</dbReference>
<sequence>MLPANIDLRAQLAAVDASIAQLKLRLKALEDVRSPIQRQLDSIVYPVLSLPPEITSKIFLHCLPPPPVSSSRKNIGPRTTLAPLLLLRICRVWREIALSTPHLWNVLHIDTTAIGTRIWSTTVVPDWFGRAGSCPLTFSLKNKRPIAHRLSAILSPLTSRLQNLYLDVPDQLEKFAETGPFPILETLAICHPRPSELDAPLKSFPTAPRLHHILFVAAKIPSLWIIPPSVRKVSCDAMSVNGCIDLLQRAPFLEELSCYVHFDSPRTEIITHNHLETLHLSGRLTGFIRIFRLPALHNLYLSDFEPEGNLDHFPSFLASTSVRRFHAAQEISSLAVEWFTTSMPGLVDLELFNPELQFFREFFETLDRAKEPGFLPHLRTLVFRECVFELDASMLQALSSRSTADSDTAILESFQQIWPLYPGVRKFYGLPPLDDSVITACRELVKLGMSVHVGPVDKNWV</sequence>
<dbReference type="Proteomes" id="UP001215598">
    <property type="component" value="Unassembled WGS sequence"/>
</dbReference>
<dbReference type="Gene3D" id="3.80.10.10">
    <property type="entry name" value="Ribonuclease Inhibitor"/>
    <property type="match status" value="1"/>
</dbReference>
<dbReference type="InterPro" id="IPR032675">
    <property type="entry name" value="LRR_dom_sf"/>
</dbReference>
<dbReference type="EMBL" id="JARKIB010000187">
    <property type="protein sequence ID" value="KAJ7726384.1"/>
    <property type="molecule type" value="Genomic_DNA"/>
</dbReference>
<reference evidence="1" key="1">
    <citation type="submission" date="2023-03" db="EMBL/GenBank/DDBJ databases">
        <title>Massive genome expansion in bonnet fungi (Mycena s.s.) driven by repeated elements and novel gene families across ecological guilds.</title>
        <authorList>
            <consortium name="Lawrence Berkeley National Laboratory"/>
            <person name="Harder C.B."/>
            <person name="Miyauchi S."/>
            <person name="Viragh M."/>
            <person name="Kuo A."/>
            <person name="Thoen E."/>
            <person name="Andreopoulos B."/>
            <person name="Lu D."/>
            <person name="Skrede I."/>
            <person name="Drula E."/>
            <person name="Henrissat B."/>
            <person name="Morin E."/>
            <person name="Kohler A."/>
            <person name="Barry K."/>
            <person name="LaButti K."/>
            <person name="Morin E."/>
            <person name="Salamov A."/>
            <person name="Lipzen A."/>
            <person name="Mereny Z."/>
            <person name="Hegedus B."/>
            <person name="Baldrian P."/>
            <person name="Stursova M."/>
            <person name="Weitz H."/>
            <person name="Taylor A."/>
            <person name="Grigoriev I.V."/>
            <person name="Nagy L.G."/>
            <person name="Martin F."/>
            <person name="Kauserud H."/>
        </authorList>
    </citation>
    <scope>NUCLEOTIDE SEQUENCE</scope>
    <source>
        <strain evidence="1">CBHHK182m</strain>
    </source>
</reference>
<keyword evidence="2" id="KW-1185">Reference proteome</keyword>
<evidence type="ECO:0000313" key="2">
    <source>
        <dbReference type="Proteomes" id="UP001215598"/>
    </source>
</evidence>
<gene>
    <name evidence="1" type="ORF">B0H16DRAFT_1894809</name>
</gene>
<comment type="caution">
    <text evidence="1">The sequence shown here is derived from an EMBL/GenBank/DDBJ whole genome shotgun (WGS) entry which is preliminary data.</text>
</comment>
<proteinExistence type="predicted"/>
<accession>A0AAD7MP50</accession>
<dbReference type="AlphaFoldDB" id="A0AAD7MP50"/>
<evidence type="ECO:0008006" key="3">
    <source>
        <dbReference type="Google" id="ProtNLM"/>
    </source>
</evidence>